<evidence type="ECO:0000256" key="1">
    <source>
        <dbReference type="ARBA" id="ARBA00022679"/>
    </source>
</evidence>
<dbReference type="Proteomes" id="UP000078386">
    <property type="component" value="Unassembled WGS sequence"/>
</dbReference>
<dbReference type="AlphaFoldDB" id="A0A1B7JSY0"/>
<dbReference type="PROSITE" id="PS51186">
    <property type="entry name" value="GNAT"/>
    <property type="match status" value="1"/>
</dbReference>
<name>A0A1B7JSY0_9ENTR</name>
<keyword evidence="5" id="KW-1185">Reference proteome</keyword>
<dbReference type="GO" id="GO:0016747">
    <property type="term" value="F:acyltransferase activity, transferring groups other than amino-acyl groups"/>
    <property type="evidence" value="ECO:0007669"/>
    <property type="project" value="InterPro"/>
</dbReference>
<dbReference type="InterPro" id="IPR000182">
    <property type="entry name" value="GNAT_dom"/>
</dbReference>
<gene>
    <name evidence="4" type="ORF">M989_03033</name>
</gene>
<evidence type="ECO:0000313" key="4">
    <source>
        <dbReference type="EMBL" id="OAT50972.1"/>
    </source>
</evidence>
<dbReference type="NCBIfam" id="NF007530">
    <property type="entry name" value="PRK10146.1"/>
    <property type="match status" value="1"/>
</dbReference>
<reference evidence="4 5" key="1">
    <citation type="submission" date="2016-04" db="EMBL/GenBank/DDBJ databases">
        <title>ATOL: Assembling a taxonomically balanced genome-scale reconstruction of the evolutionary history of the Enterobacteriaceae.</title>
        <authorList>
            <person name="Plunkett G.III."/>
            <person name="Neeno-Eckwall E.C."/>
            <person name="Glasner J.D."/>
            <person name="Perna N.T."/>
        </authorList>
    </citation>
    <scope>NUCLEOTIDE SEQUENCE [LARGE SCALE GENOMIC DNA]</scope>
    <source>
        <strain evidence="4 5">ATCC 51603</strain>
    </source>
</reference>
<dbReference type="InterPro" id="IPR016181">
    <property type="entry name" value="Acyl_CoA_acyltransferase"/>
</dbReference>
<dbReference type="InterPro" id="IPR050832">
    <property type="entry name" value="Bact_Acetyltransf"/>
</dbReference>
<dbReference type="PANTHER" id="PTHR43877">
    <property type="entry name" value="AMINOALKYLPHOSPHONATE N-ACETYLTRANSFERASE-RELATED-RELATED"/>
    <property type="match status" value="1"/>
</dbReference>
<keyword evidence="1 4" id="KW-0808">Transferase</keyword>
<evidence type="ECO:0000313" key="5">
    <source>
        <dbReference type="Proteomes" id="UP000078386"/>
    </source>
</evidence>
<protein>
    <submittedName>
        <fullName evidence="4">PhnO family protein</fullName>
        <ecNumber evidence="4">2.3.1.-</ecNumber>
    </submittedName>
</protein>
<dbReference type="EMBL" id="LXEU01000062">
    <property type="protein sequence ID" value="OAT50972.1"/>
    <property type="molecule type" value="Genomic_DNA"/>
</dbReference>
<evidence type="ECO:0000259" key="3">
    <source>
        <dbReference type="PROSITE" id="PS51186"/>
    </source>
</evidence>
<dbReference type="RefSeq" id="WP_064546727.1">
    <property type="nucleotide sequence ID" value="NZ_LXEU01000062.1"/>
</dbReference>
<dbReference type="Pfam" id="PF00583">
    <property type="entry name" value="Acetyltransf_1"/>
    <property type="match status" value="1"/>
</dbReference>
<dbReference type="PATRIC" id="fig|1354264.4.peg.3162"/>
<dbReference type="EC" id="2.3.1.-" evidence="4"/>
<proteinExistence type="predicted"/>
<dbReference type="Gene3D" id="3.40.630.30">
    <property type="match status" value="1"/>
</dbReference>
<dbReference type="CDD" id="cd04301">
    <property type="entry name" value="NAT_SF"/>
    <property type="match status" value="1"/>
</dbReference>
<keyword evidence="2 4" id="KW-0012">Acyltransferase</keyword>
<evidence type="ECO:0000256" key="2">
    <source>
        <dbReference type="ARBA" id="ARBA00023315"/>
    </source>
</evidence>
<dbReference type="PANTHER" id="PTHR43877:SF2">
    <property type="entry name" value="AMINOALKYLPHOSPHONATE N-ACETYLTRANSFERASE-RELATED"/>
    <property type="match status" value="1"/>
</dbReference>
<organism evidence="4 5">
    <name type="scientific">Kluyvera georgiana ATCC 51603</name>
    <dbReference type="NCBI Taxonomy" id="1354264"/>
    <lineage>
        <taxon>Bacteria</taxon>
        <taxon>Pseudomonadati</taxon>
        <taxon>Pseudomonadota</taxon>
        <taxon>Gammaproteobacteria</taxon>
        <taxon>Enterobacterales</taxon>
        <taxon>Enterobacteriaceae</taxon>
        <taxon>Kluyvera</taxon>
    </lineage>
</organism>
<comment type="caution">
    <text evidence="4">The sequence shown here is derived from an EMBL/GenBank/DDBJ whole genome shotgun (WGS) entry which is preliminary data.</text>
</comment>
<sequence length="144" mass="16303">MPVCELRHATFEDIDDVYALMCELKQAEFDKDAFYTGFAANLQDPHLHYQLALQGSEVVGIISLHLQFHLHHANWIGEIQELVVMPCARGSGVGSQLLSWAEETAREAGAEMTELSTSTRRLDAHRFYQREGYAPSHIRFTKAL</sequence>
<dbReference type="SUPFAM" id="SSF55729">
    <property type="entry name" value="Acyl-CoA N-acyltransferases (Nat)"/>
    <property type="match status" value="1"/>
</dbReference>
<feature type="domain" description="N-acetyltransferase" evidence="3">
    <location>
        <begin position="4"/>
        <end position="144"/>
    </location>
</feature>
<accession>A0A1B7JSY0</accession>